<comment type="caution">
    <text evidence="4">The sequence shown here is derived from an EMBL/GenBank/DDBJ whole genome shotgun (WGS) entry which is preliminary data.</text>
</comment>
<sequence>MDDVDGGALGESGRPTIAQLTIAQLTIGVLGGTGAQGAGLVSRWVRAGMRVVIGSRSPARSAAAAATLAAATGSDRVTGTGNEECAELADVVVIAVPFEAQAALLHALRDRLAGKTVVSCVNPLAFDGGGGPHALRVAEGSAAQQAQALLPASHVTAAFHHLAAGLLADPAVPVIDREVLVLGDDPGSVATVRALAEAIPGVRGVDAGGLNQAGRVEALTVELITRDRRERRERRDRDRQGPDRHDVDTSGRVASDRVASDLDASDLTVGDLHVPVVTEPPEMTITHA</sequence>
<dbReference type="AlphaFoldDB" id="A0A852ZMG2"/>
<dbReference type="GO" id="GO:0015677">
    <property type="term" value="P:copper ion import"/>
    <property type="evidence" value="ECO:0007669"/>
    <property type="project" value="TreeGrafter"/>
</dbReference>
<organism evidence="4 5">
    <name type="scientific">Allostreptomyces psammosilenae</name>
    <dbReference type="NCBI Taxonomy" id="1892865"/>
    <lineage>
        <taxon>Bacteria</taxon>
        <taxon>Bacillati</taxon>
        <taxon>Actinomycetota</taxon>
        <taxon>Actinomycetes</taxon>
        <taxon>Kitasatosporales</taxon>
        <taxon>Streptomycetaceae</taxon>
        <taxon>Allostreptomyces</taxon>
    </lineage>
</organism>
<dbReference type="GO" id="GO:0008823">
    <property type="term" value="F:cupric reductase (NADH) activity"/>
    <property type="evidence" value="ECO:0007669"/>
    <property type="project" value="TreeGrafter"/>
</dbReference>
<dbReference type="InterPro" id="IPR051267">
    <property type="entry name" value="STEAP_metalloreductase"/>
</dbReference>
<gene>
    <name evidence="4" type="ORF">FHU37_000532</name>
</gene>
<dbReference type="GO" id="GO:0006740">
    <property type="term" value="P:NADPH regeneration"/>
    <property type="evidence" value="ECO:0007669"/>
    <property type="project" value="InterPro"/>
</dbReference>
<dbReference type="Proteomes" id="UP000567795">
    <property type="component" value="Unassembled WGS sequence"/>
</dbReference>
<dbReference type="GO" id="GO:0070967">
    <property type="term" value="F:coenzyme F420 binding"/>
    <property type="evidence" value="ECO:0007669"/>
    <property type="project" value="InterPro"/>
</dbReference>
<feature type="domain" description="Pyrroline-5-carboxylate reductase catalytic N-terminal" evidence="3">
    <location>
        <begin position="26"/>
        <end position="123"/>
    </location>
</feature>
<dbReference type="NCBIfam" id="TIGR01915">
    <property type="entry name" value="npdG"/>
    <property type="match status" value="1"/>
</dbReference>
<dbReference type="EMBL" id="JACBZD010000001">
    <property type="protein sequence ID" value="NYI03589.1"/>
    <property type="molecule type" value="Genomic_DNA"/>
</dbReference>
<dbReference type="Pfam" id="PF03807">
    <property type="entry name" value="F420_oxidored"/>
    <property type="match status" value="1"/>
</dbReference>
<evidence type="ECO:0000313" key="4">
    <source>
        <dbReference type="EMBL" id="NYI03589.1"/>
    </source>
</evidence>
<evidence type="ECO:0000256" key="1">
    <source>
        <dbReference type="ARBA" id="ARBA00023002"/>
    </source>
</evidence>
<dbReference type="GO" id="GO:0052851">
    <property type="term" value="F:ferric-chelate reductase (NADPH) activity"/>
    <property type="evidence" value="ECO:0007669"/>
    <property type="project" value="TreeGrafter"/>
</dbReference>
<dbReference type="SUPFAM" id="SSF51735">
    <property type="entry name" value="NAD(P)-binding Rossmann-fold domains"/>
    <property type="match status" value="1"/>
</dbReference>
<accession>A0A852ZMG2</accession>
<evidence type="ECO:0000313" key="5">
    <source>
        <dbReference type="Proteomes" id="UP000567795"/>
    </source>
</evidence>
<name>A0A852ZMG2_9ACTN</name>
<evidence type="ECO:0000256" key="2">
    <source>
        <dbReference type="SAM" id="MobiDB-lite"/>
    </source>
</evidence>
<dbReference type="InterPro" id="IPR036291">
    <property type="entry name" value="NAD(P)-bd_dom_sf"/>
</dbReference>
<keyword evidence="1" id="KW-0560">Oxidoreductase</keyword>
<proteinExistence type="predicted"/>
<keyword evidence="5" id="KW-1185">Reference proteome</keyword>
<dbReference type="GO" id="GO:0005886">
    <property type="term" value="C:plasma membrane"/>
    <property type="evidence" value="ECO:0007669"/>
    <property type="project" value="TreeGrafter"/>
</dbReference>
<dbReference type="InterPro" id="IPR010185">
    <property type="entry name" value="NpdG"/>
</dbReference>
<reference evidence="4 5" key="1">
    <citation type="submission" date="2020-07" db="EMBL/GenBank/DDBJ databases">
        <title>Sequencing the genomes of 1000 actinobacteria strains.</title>
        <authorList>
            <person name="Klenk H.-P."/>
        </authorList>
    </citation>
    <scope>NUCLEOTIDE SEQUENCE [LARGE SCALE GENOMIC DNA]</scope>
    <source>
        <strain evidence="4 5">DSM 42178</strain>
    </source>
</reference>
<evidence type="ECO:0000259" key="3">
    <source>
        <dbReference type="Pfam" id="PF03807"/>
    </source>
</evidence>
<dbReference type="InterPro" id="IPR028939">
    <property type="entry name" value="P5C_Rdtase_cat_N"/>
</dbReference>
<dbReference type="Gene3D" id="3.40.50.720">
    <property type="entry name" value="NAD(P)-binding Rossmann-like Domain"/>
    <property type="match status" value="1"/>
</dbReference>
<protein>
    <recommendedName>
        <fullName evidence="3">Pyrroline-5-carboxylate reductase catalytic N-terminal domain-containing protein</fullName>
    </recommendedName>
</protein>
<dbReference type="GO" id="GO:0016651">
    <property type="term" value="F:oxidoreductase activity, acting on NAD(P)H"/>
    <property type="evidence" value="ECO:0007669"/>
    <property type="project" value="InterPro"/>
</dbReference>
<dbReference type="PANTHER" id="PTHR14239:SF0">
    <property type="entry name" value="F420-DEPENDENT NADP REDUCTASE"/>
    <property type="match status" value="1"/>
</dbReference>
<dbReference type="PANTHER" id="PTHR14239">
    <property type="entry name" value="DUDULIN-RELATED"/>
    <property type="match status" value="1"/>
</dbReference>
<dbReference type="RefSeq" id="WP_312892392.1">
    <property type="nucleotide sequence ID" value="NZ_JACBZD010000001.1"/>
</dbReference>
<dbReference type="GO" id="GO:0050661">
    <property type="term" value="F:NADP binding"/>
    <property type="evidence" value="ECO:0007669"/>
    <property type="project" value="InterPro"/>
</dbReference>
<feature type="region of interest" description="Disordered" evidence="2">
    <location>
        <begin position="230"/>
        <end position="259"/>
    </location>
</feature>